<dbReference type="AlphaFoldDB" id="A0A9P4P6M2"/>
<feature type="compositionally biased region" description="Basic and acidic residues" evidence="1">
    <location>
        <begin position="432"/>
        <end position="443"/>
    </location>
</feature>
<feature type="compositionally biased region" description="Basic and acidic residues" evidence="1">
    <location>
        <begin position="89"/>
        <end position="112"/>
    </location>
</feature>
<keyword evidence="3" id="KW-1185">Reference proteome</keyword>
<dbReference type="OrthoDB" id="3939134at2759"/>
<sequence>MASSDDLAEQQLFAEIQASARKVRQQAHEPPSSSAIQSANLLNAARLNSHRTVAAAPSSSPSHTSYDLGQSGPAGANGMARAGGAGKLKPVDFLREDLAKQPRRELARRGDPYELGFSSPEKMAANPPAKPRQKPRKKSKEVVQHPVPPNFEAPAPSISPGTEETRKDVPPASPPVSVTDENHVEEAPETPPGTSKRLPSKSISRIDSSREPGQQPHPMKRKAGAQSSKTGRPSKSPRKGAAEDDTGSTSHAKSRSGPQQAKGTHPQVVIPSTDPPSRNNRARKAKHAEPNPPPTEPAQVRTNERRTNNKERTTTQAQQEARTDVNDQREHEHQDEPPQSAQKPPEQDPKLPKPQTSKRRKIKQLKPAKTMTGLDIPSDNEVYTTESTRPTKKAQQEPPPAESEQRQRRKGKKPTSDSAHEPAAVSVQEQETQPREPTPRPREGNLPQALMSSRNAEIASNQNMGNAEIAARTKQTRSKRKTRTTEPVSVPATHSGRSQHGTSQHDRPQSHHRDARNNLPNELDMDEDEDPDRIPSEVDESGQSGKEDELNDEDDELNGEDDEDDEDDEDVEDGEDSDHDHSADIDMVFEFLDSAEHSGECQTEDAMAVKEACQKALEVLDDPESTLREVSITTKHMQVILSKYGVGSDEKKRKSLKVDAYAYMFRQVASYLKSLYGWLAQRYRVFESSLDAMRIITPLFSAIVSTKDRVAGWNIKIPSRYKGVRLIKDVESNLIAPLRRLSEAYLTALRNLKDEARKKRAYEELAQKRREREQDEMEALRIDKLNGWIELHVCRLRVEPDARRRQALFMRQEYFDKKVAKWTDEETEGREERDANGVLFSRVDLFKKRVIPPASSPSADVEKEWTDEQMEALIYGLQNFAGPCVFEKIFEHYCGVGQPLRRFGVPEITAKAWDVRMRLLKTYEEREWKEVPSWIQKIPILP</sequence>
<feature type="compositionally biased region" description="Polar residues" evidence="1">
    <location>
        <begin position="31"/>
        <end position="41"/>
    </location>
</feature>
<feature type="compositionally biased region" description="Polar residues" evidence="1">
    <location>
        <begin position="450"/>
        <end position="465"/>
    </location>
</feature>
<evidence type="ECO:0000313" key="3">
    <source>
        <dbReference type="Proteomes" id="UP000799764"/>
    </source>
</evidence>
<proteinExistence type="predicted"/>
<feature type="compositionally biased region" description="Polar residues" evidence="1">
    <location>
        <begin position="247"/>
        <end position="262"/>
    </location>
</feature>
<organism evidence="2 3">
    <name type="scientific">Karstenula rhodostoma CBS 690.94</name>
    <dbReference type="NCBI Taxonomy" id="1392251"/>
    <lineage>
        <taxon>Eukaryota</taxon>
        <taxon>Fungi</taxon>
        <taxon>Dikarya</taxon>
        <taxon>Ascomycota</taxon>
        <taxon>Pezizomycotina</taxon>
        <taxon>Dothideomycetes</taxon>
        <taxon>Pleosporomycetidae</taxon>
        <taxon>Pleosporales</taxon>
        <taxon>Massarineae</taxon>
        <taxon>Didymosphaeriaceae</taxon>
        <taxon>Karstenula</taxon>
    </lineage>
</organism>
<reference evidence="2" key="1">
    <citation type="journal article" date="2020" name="Stud. Mycol.">
        <title>101 Dothideomycetes genomes: a test case for predicting lifestyles and emergence of pathogens.</title>
        <authorList>
            <person name="Haridas S."/>
            <person name="Albert R."/>
            <person name="Binder M."/>
            <person name="Bloem J."/>
            <person name="Labutti K."/>
            <person name="Salamov A."/>
            <person name="Andreopoulos B."/>
            <person name="Baker S."/>
            <person name="Barry K."/>
            <person name="Bills G."/>
            <person name="Bluhm B."/>
            <person name="Cannon C."/>
            <person name="Castanera R."/>
            <person name="Culley D."/>
            <person name="Daum C."/>
            <person name="Ezra D."/>
            <person name="Gonzalez J."/>
            <person name="Henrissat B."/>
            <person name="Kuo A."/>
            <person name="Liang C."/>
            <person name="Lipzen A."/>
            <person name="Lutzoni F."/>
            <person name="Magnuson J."/>
            <person name="Mondo S."/>
            <person name="Nolan M."/>
            <person name="Ohm R."/>
            <person name="Pangilinan J."/>
            <person name="Park H.-J."/>
            <person name="Ramirez L."/>
            <person name="Alfaro M."/>
            <person name="Sun H."/>
            <person name="Tritt A."/>
            <person name="Yoshinaga Y."/>
            <person name="Zwiers L.-H."/>
            <person name="Turgeon B."/>
            <person name="Goodwin S."/>
            <person name="Spatafora J."/>
            <person name="Crous P."/>
            <person name="Grigoriev I."/>
        </authorList>
    </citation>
    <scope>NUCLEOTIDE SEQUENCE</scope>
    <source>
        <strain evidence="2">CBS 690.94</strain>
    </source>
</reference>
<feature type="compositionally biased region" description="Acidic residues" evidence="1">
    <location>
        <begin position="549"/>
        <end position="577"/>
    </location>
</feature>
<feature type="compositionally biased region" description="Basic residues" evidence="1">
    <location>
        <begin position="356"/>
        <end position="366"/>
    </location>
</feature>
<feature type="compositionally biased region" description="Basic and acidic residues" evidence="1">
    <location>
        <begin position="302"/>
        <end position="313"/>
    </location>
</feature>
<dbReference type="Proteomes" id="UP000799764">
    <property type="component" value="Unassembled WGS sequence"/>
</dbReference>
<name>A0A9P4P6M2_9PLEO</name>
<feature type="region of interest" description="Disordered" evidence="1">
    <location>
        <begin position="19"/>
        <end position="582"/>
    </location>
</feature>
<accession>A0A9P4P6M2</accession>
<evidence type="ECO:0000256" key="1">
    <source>
        <dbReference type="SAM" id="MobiDB-lite"/>
    </source>
</evidence>
<protein>
    <submittedName>
        <fullName evidence="2">Uncharacterized protein</fullName>
    </submittedName>
</protein>
<comment type="caution">
    <text evidence="2">The sequence shown here is derived from an EMBL/GenBank/DDBJ whole genome shotgun (WGS) entry which is preliminary data.</text>
</comment>
<evidence type="ECO:0000313" key="2">
    <source>
        <dbReference type="EMBL" id="KAF2439345.1"/>
    </source>
</evidence>
<feature type="compositionally biased region" description="Basic and acidic residues" evidence="1">
    <location>
        <begin position="503"/>
        <end position="516"/>
    </location>
</feature>
<feature type="compositionally biased region" description="Basic and acidic residues" evidence="1">
    <location>
        <begin position="321"/>
        <end position="336"/>
    </location>
</feature>
<gene>
    <name evidence="2" type="ORF">P171DRAFT_525255</name>
</gene>
<dbReference type="EMBL" id="MU001509">
    <property type="protein sequence ID" value="KAF2439345.1"/>
    <property type="molecule type" value="Genomic_DNA"/>
</dbReference>